<dbReference type="SUPFAM" id="SSF49401">
    <property type="entry name" value="Bacterial adhesins"/>
    <property type="match status" value="1"/>
</dbReference>
<evidence type="ECO:0000313" key="4">
    <source>
        <dbReference type="EMBL" id="MEM5290936.1"/>
    </source>
</evidence>
<evidence type="ECO:0000256" key="2">
    <source>
        <dbReference type="SAM" id="SignalP"/>
    </source>
</evidence>
<evidence type="ECO:0000256" key="1">
    <source>
        <dbReference type="ARBA" id="ARBA00022729"/>
    </source>
</evidence>
<evidence type="ECO:0000259" key="3">
    <source>
        <dbReference type="Pfam" id="PF00419"/>
    </source>
</evidence>
<dbReference type="PANTHER" id="PTHR33420">
    <property type="entry name" value="FIMBRIAL SUBUNIT ELFA-RELATED"/>
    <property type="match status" value="1"/>
</dbReference>
<dbReference type="Gene3D" id="2.60.40.3310">
    <property type="match status" value="1"/>
</dbReference>
<gene>
    <name evidence="4" type="ORF">V4C55_34985</name>
</gene>
<reference evidence="4 5" key="1">
    <citation type="submission" date="2024-01" db="EMBL/GenBank/DDBJ databases">
        <title>The diversity of rhizobia nodulating Mimosa spp. in eleven states of Brazil covering several biomes is determined by host plant, location, and edaphic factors.</title>
        <authorList>
            <person name="Rouws L."/>
            <person name="Barauna A."/>
            <person name="Beukes C."/>
            <person name="De Faria S.M."/>
            <person name="Gross E."/>
            <person name="Dos Reis Junior F.B."/>
            <person name="Simon M."/>
            <person name="Maluk M."/>
            <person name="Odee D.W."/>
            <person name="Kenicer G."/>
            <person name="Young J.P.W."/>
            <person name="Reis V.M."/>
            <person name="Zilli J."/>
            <person name="James E.K."/>
        </authorList>
    </citation>
    <scope>NUCLEOTIDE SEQUENCE [LARGE SCALE GENOMIC DNA]</scope>
    <source>
        <strain evidence="4 5">JPY77</strain>
    </source>
</reference>
<dbReference type="PANTHER" id="PTHR33420:SF3">
    <property type="entry name" value="FIMBRIAL SUBUNIT ELFA"/>
    <property type="match status" value="1"/>
</dbReference>
<sequence>MNDSKHSTNRYRLVQFLGLCFLGLCWMIASPQARADSCSGVSGNTYPVTLPASVTVPRDSAVGTVLTGWASTSGTSVNMWNCSQSSGMGIGSFGMPMLTSTGTTTSYGGRSYTVYNTGYTGIGMIISFSDGEQSCGGWFNEGDIGTNGGSWYGATCNTTSTPVGAQIQVALVKTGQPSAGTLSALNVARAAPGMRPTAPIVGSPSTLLSSYTVSFSTPNVQIVNGSCTTPDVSIPLGTFSTVGFTGVGHTTTNVGFNISVNNCPAGLNSVQYRIDPTTTVVNSSQSVVALDSSSTATGVGVQLLNNSGTALPLSSYQTFSGYSSSTGGSYTIPLKARYYQTTSTVGPGPANTSMTVTMQYL</sequence>
<evidence type="ECO:0000313" key="5">
    <source>
        <dbReference type="Proteomes" id="UP001494588"/>
    </source>
</evidence>
<dbReference type="InterPro" id="IPR000259">
    <property type="entry name" value="Adhesion_dom_fimbrial"/>
</dbReference>
<keyword evidence="1 2" id="KW-0732">Signal</keyword>
<feature type="signal peptide" evidence="2">
    <location>
        <begin position="1"/>
        <end position="35"/>
    </location>
</feature>
<proteinExistence type="predicted"/>
<feature type="domain" description="Fimbrial-type adhesion" evidence="3">
    <location>
        <begin position="222"/>
        <end position="360"/>
    </location>
</feature>
<keyword evidence="5" id="KW-1185">Reference proteome</keyword>
<accession>A0ABU9QNC2</accession>
<dbReference type="Pfam" id="PF00419">
    <property type="entry name" value="Fimbrial"/>
    <property type="match status" value="1"/>
</dbReference>
<dbReference type="InterPro" id="IPR036937">
    <property type="entry name" value="Adhesion_dom_fimbrial_sf"/>
</dbReference>
<feature type="chain" id="PRO_5045255761" evidence="2">
    <location>
        <begin position="36"/>
        <end position="361"/>
    </location>
</feature>
<comment type="caution">
    <text evidence="4">The sequence shown here is derived from an EMBL/GenBank/DDBJ whole genome shotgun (WGS) entry which is preliminary data.</text>
</comment>
<organism evidence="4 5">
    <name type="scientific">Paraburkholderia sabiae</name>
    <dbReference type="NCBI Taxonomy" id="273251"/>
    <lineage>
        <taxon>Bacteria</taxon>
        <taxon>Pseudomonadati</taxon>
        <taxon>Pseudomonadota</taxon>
        <taxon>Betaproteobacteria</taxon>
        <taxon>Burkholderiales</taxon>
        <taxon>Burkholderiaceae</taxon>
        <taxon>Paraburkholderia</taxon>
    </lineage>
</organism>
<dbReference type="EMBL" id="JAZHGC010000042">
    <property type="protein sequence ID" value="MEM5290936.1"/>
    <property type="molecule type" value="Genomic_DNA"/>
</dbReference>
<dbReference type="Gene3D" id="2.60.40.1090">
    <property type="entry name" value="Fimbrial-type adhesion domain"/>
    <property type="match status" value="1"/>
</dbReference>
<protein>
    <submittedName>
        <fullName evidence="4">Fimbrial protein</fullName>
    </submittedName>
</protein>
<dbReference type="InterPro" id="IPR050263">
    <property type="entry name" value="Bact_Fimbrial_Adh_Pro"/>
</dbReference>
<dbReference type="Proteomes" id="UP001494588">
    <property type="component" value="Unassembled WGS sequence"/>
</dbReference>
<dbReference type="RefSeq" id="WP_201652939.1">
    <property type="nucleotide sequence ID" value="NZ_CAJHCS010000017.1"/>
</dbReference>
<name>A0ABU9QNC2_9BURK</name>
<dbReference type="InterPro" id="IPR008966">
    <property type="entry name" value="Adhesion_dom_sf"/>
</dbReference>